<comment type="catalytic activity">
    <reaction evidence="1">
        <text>ATP + protein L-histidine = ADP + protein N-phospho-L-histidine.</text>
        <dbReference type="EC" id="2.7.13.3"/>
    </reaction>
</comment>
<comment type="caution">
    <text evidence="18">The sequence shown here is derived from an EMBL/GenBank/DDBJ whole genome shotgun (WGS) entry which is preliminary data.</text>
</comment>
<evidence type="ECO:0000313" key="19">
    <source>
        <dbReference type="Proteomes" id="UP000315938"/>
    </source>
</evidence>
<dbReference type="RefSeq" id="WP_012241985.1">
    <property type="nucleotide sequence ID" value="NZ_JACAOE010000002.1"/>
</dbReference>
<dbReference type="InterPro" id="IPR036890">
    <property type="entry name" value="HATPase_C_sf"/>
</dbReference>
<evidence type="ECO:0000259" key="16">
    <source>
        <dbReference type="PROSITE" id="PS50109"/>
    </source>
</evidence>
<dbReference type="Gene3D" id="1.10.287.130">
    <property type="match status" value="1"/>
</dbReference>
<dbReference type="Pfam" id="PF00512">
    <property type="entry name" value="HisKA"/>
    <property type="match status" value="1"/>
</dbReference>
<evidence type="ECO:0000256" key="1">
    <source>
        <dbReference type="ARBA" id="ARBA00000085"/>
    </source>
</evidence>
<evidence type="ECO:0000256" key="15">
    <source>
        <dbReference type="SAM" id="Phobius"/>
    </source>
</evidence>
<dbReference type="SUPFAM" id="SSF55874">
    <property type="entry name" value="ATPase domain of HSP90 chaperone/DNA topoisomerase II/histidine kinase"/>
    <property type="match status" value="1"/>
</dbReference>
<dbReference type="InterPro" id="IPR036097">
    <property type="entry name" value="HisK_dim/P_sf"/>
</dbReference>
<evidence type="ECO:0000256" key="12">
    <source>
        <dbReference type="ARBA" id="ARBA00023012"/>
    </source>
</evidence>
<organism evidence="18 19">
    <name type="scientific">Acholeplasma laidlawii</name>
    <dbReference type="NCBI Taxonomy" id="2148"/>
    <lineage>
        <taxon>Bacteria</taxon>
        <taxon>Bacillati</taxon>
        <taxon>Mycoplasmatota</taxon>
        <taxon>Mollicutes</taxon>
        <taxon>Acholeplasmatales</taxon>
        <taxon>Acholeplasmataceae</taxon>
        <taxon>Acholeplasma</taxon>
    </lineage>
</organism>
<evidence type="ECO:0000256" key="14">
    <source>
        <dbReference type="SAM" id="Coils"/>
    </source>
</evidence>
<keyword evidence="9 18" id="KW-0418">Kinase</keyword>
<keyword evidence="4" id="KW-1003">Cell membrane</keyword>
<dbReference type="InterPro" id="IPR003661">
    <property type="entry name" value="HisK_dim/P_dom"/>
</dbReference>
<evidence type="ECO:0000256" key="5">
    <source>
        <dbReference type="ARBA" id="ARBA00022553"/>
    </source>
</evidence>
<dbReference type="InterPro" id="IPR005467">
    <property type="entry name" value="His_kinase_dom"/>
</dbReference>
<dbReference type="CDD" id="cd06225">
    <property type="entry name" value="HAMP"/>
    <property type="match status" value="1"/>
</dbReference>
<dbReference type="SMART" id="SM00388">
    <property type="entry name" value="HisKA"/>
    <property type="match status" value="1"/>
</dbReference>
<keyword evidence="11 15" id="KW-1133">Transmembrane helix</keyword>
<evidence type="ECO:0000256" key="8">
    <source>
        <dbReference type="ARBA" id="ARBA00022741"/>
    </source>
</evidence>
<evidence type="ECO:0000256" key="9">
    <source>
        <dbReference type="ARBA" id="ARBA00022777"/>
    </source>
</evidence>
<feature type="coiled-coil region" evidence="14">
    <location>
        <begin position="211"/>
        <end position="245"/>
    </location>
</feature>
<dbReference type="InterPro" id="IPR003660">
    <property type="entry name" value="HAMP_dom"/>
</dbReference>
<dbReference type="InterPro" id="IPR003594">
    <property type="entry name" value="HATPase_dom"/>
</dbReference>
<keyword evidence="10" id="KW-0067">ATP-binding</keyword>
<feature type="transmembrane region" description="Helical" evidence="15">
    <location>
        <begin position="162"/>
        <end position="182"/>
    </location>
</feature>
<evidence type="ECO:0000256" key="3">
    <source>
        <dbReference type="ARBA" id="ARBA00012438"/>
    </source>
</evidence>
<evidence type="ECO:0000256" key="13">
    <source>
        <dbReference type="ARBA" id="ARBA00023136"/>
    </source>
</evidence>
<evidence type="ECO:0000256" key="6">
    <source>
        <dbReference type="ARBA" id="ARBA00022679"/>
    </source>
</evidence>
<evidence type="ECO:0000256" key="10">
    <source>
        <dbReference type="ARBA" id="ARBA00022840"/>
    </source>
</evidence>
<dbReference type="GO" id="GO:0005524">
    <property type="term" value="F:ATP binding"/>
    <property type="evidence" value="ECO:0007669"/>
    <property type="project" value="UniProtKB-KW"/>
</dbReference>
<dbReference type="Gene3D" id="6.10.340.10">
    <property type="match status" value="1"/>
</dbReference>
<comment type="subcellular location">
    <subcellularLocation>
        <location evidence="2">Cell membrane</location>
        <topology evidence="2">Multi-pass membrane protein</topology>
    </subcellularLocation>
</comment>
<evidence type="ECO:0000256" key="11">
    <source>
        <dbReference type="ARBA" id="ARBA00022989"/>
    </source>
</evidence>
<evidence type="ECO:0000256" key="2">
    <source>
        <dbReference type="ARBA" id="ARBA00004651"/>
    </source>
</evidence>
<dbReference type="SUPFAM" id="SSF47384">
    <property type="entry name" value="Homodimeric domain of signal transducing histidine kinase"/>
    <property type="match status" value="1"/>
</dbReference>
<dbReference type="GO" id="GO:0005886">
    <property type="term" value="C:plasma membrane"/>
    <property type="evidence" value="ECO:0007669"/>
    <property type="project" value="UniProtKB-SubCell"/>
</dbReference>
<dbReference type="SMART" id="SM00387">
    <property type="entry name" value="HATPase_c"/>
    <property type="match status" value="1"/>
</dbReference>
<keyword evidence="13 15" id="KW-0472">Membrane</keyword>
<keyword evidence="5" id="KW-0597">Phosphoprotein</keyword>
<dbReference type="CDD" id="cd00082">
    <property type="entry name" value="HisKA"/>
    <property type="match status" value="1"/>
</dbReference>
<evidence type="ECO:0000313" key="18">
    <source>
        <dbReference type="EMBL" id="TRX99397.1"/>
    </source>
</evidence>
<dbReference type="GO" id="GO:0000155">
    <property type="term" value="F:phosphorelay sensor kinase activity"/>
    <property type="evidence" value="ECO:0007669"/>
    <property type="project" value="InterPro"/>
</dbReference>
<dbReference type="InterPro" id="IPR050398">
    <property type="entry name" value="HssS/ArlS-like"/>
</dbReference>
<feature type="domain" description="HAMP" evidence="17">
    <location>
        <begin position="184"/>
        <end position="237"/>
    </location>
</feature>
<keyword evidence="7 15" id="KW-0812">Transmembrane</keyword>
<keyword evidence="6" id="KW-0808">Transferase</keyword>
<evidence type="ECO:0000256" key="7">
    <source>
        <dbReference type="ARBA" id="ARBA00022692"/>
    </source>
</evidence>
<evidence type="ECO:0000256" key="4">
    <source>
        <dbReference type="ARBA" id="ARBA00022475"/>
    </source>
</evidence>
<dbReference type="PROSITE" id="PS50109">
    <property type="entry name" value="HIS_KIN"/>
    <property type="match status" value="1"/>
</dbReference>
<sequence length="438" mass="50366">MTKLKLATQLNIIFSFVTILGGMFFLFIVSLSFTRAYENQNRIYLDSYFNEILRIYEENPMGFSYESLTKYNDFFIIVDDQVVHYSKNNVSLQDFNQISNFMLREHFKSQETYTNRTLRYTIDGNIAYMGRVKRPLNGTKYGVFAVSNVTEFVEDMTGNIPFYTTLAFLNILVLGNIIVWLWSTSTVGKLKDLQSSVKQMIEDDYQSEVKVDSSAEEIASLAETINNMRIEIKNNEDTKKEMIQNLGHDLKTPIAVIRSYAEAIQDGIEGVESTDLIIKQSDLLNKKVKQIIEYSKIGYIDNHNTYEKTSFKTIVEQVVNNYKYITNLRFIIDIETDWIHLMDPEGAHIAISNIVDNAVRYAQTKIVIQITEKKLTIFNDGEHIEENVLPKIFKAYEKGSKGQFGLGLAIVKETMDRFGLKVSVINHANGVLFTIELQ</sequence>
<dbReference type="OMA" id="NKLWITK"/>
<feature type="transmembrane region" description="Helical" evidence="15">
    <location>
        <begin position="12"/>
        <end position="33"/>
    </location>
</feature>
<name>A0A553IGT4_ACHLA</name>
<dbReference type="EMBL" id="VKID01000002">
    <property type="protein sequence ID" value="TRX99397.1"/>
    <property type="molecule type" value="Genomic_DNA"/>
</dbReference>
<proteinExistence type="predicted"/>
<dbReference type="PANTHER" id="PTHR45528:SF1">
    <property type="entry name" value="SENSOR HISTIDINE KINASE CPXA"/>
    <property type="match status" value="1"/>
</dbReference>
<dbReference type="AlphaFoldDB" id="A0A553IGT4"/>
<dbReference type="Gene3D" id="3.30.565.10">
    <property type="entry name" value="Histidine kinase-like ATPase, C-terminal domain"/>
    <property type="match status" value="1"/>
</dbReference>
<dbReference type="PANTHER" id="PTHR45528">
    <property type="entry name" value="SENSOR HISTIDINE KINASE CPXA"/>
    <property type="match status" value="1"/>
</dbReference>
<feature type="domain" description="Histidine kinase" evidence="16">
    <location>
        <begin position="245"/>
        <end position="438"/>
    </location>
</feature>
<dbReference type="GeneID" id="41338215"/>
<dbReference type="Proteomes" id="UP000315938">
    <property type="component" value="Unassembled WGS sequence"/>
</dbReference>
<keyword evidence="12" id="KW-0902">Two-component regulatory system</keyword>
<keyword evidence="14" id="KW-0175">Coiled coil</keyword>
<gene>
    <name evidence="18" type="ORF">FNV44_06760</name>
</gene>
<protein>
    <recommendedName>
        <fullName evidence="3">histidine kinase</fullName>
        <ecNumber evidence="3">2.7.13.3</ecNumber>
    </recommendedName>
</protein>
<dbReference type="EC" id="2.7.13.3" evidence="3"/>
<dbReference type="PROSITE" id="PS50885">
    <property type="entry name" value="HAMP"/>
    <property type="match status" value="1"/>
</dbReference>
<accession>A0A553IGT4</accession>
<keyword evidence="8" id="KW-0547">Nucleotide-binding</keyword>
<reference evidence="18 19" key="1">
    <citation type="submission" date="2019-07" db="EMBL/GenBank/DDBJ databases">
        <title>Genome sequence of Acholeplasma laidlawii strain with increased resistance to erythromycin.</title>
        <authorList>
            <person name="Medvedeva E.S."/>
            <person name="Baranova N.B."/>
            <person name="Siniagina M.N."/>
            <person name="Mouzykantov A."/>
            <person name="Chernova O.A."/>
            <person name="Chernov V.M."/>
        </authorList>
    </citation>
    <scope>NUCLEOTIDE SEQUENCE [LARGE SCALE GENOMIC DNA]</scope>
    <source>
        <strain evidence="18 19">PG8REry</strain>
    </source>
</reference>
<evidence type="ECO:0000259" key="17">
    <source>
        <dbReference type="PROSITE" id="PS50885"/>
    </source>
</evidence>
<dbReference type="Pfam" id="PF02518">
    <property type="entry name" value="HATPase_c"/>
    <property type="match status" value="1"/>
</dbReference>